<evidence type="ECO:0000313" key="2">
    <source>
        <dbReference type="Proteomes" id="UP000228987"/>
    </source>
</evidence>
<gene>
    <name evidence="1" type="ORF">COA71_14590</name>
</gene>
<reference evidence="2" key="1">
    <citation type="submission" date="2017-08" db="EMBL/GenBank/DDBJ databases">
        <title>A dynamic microbial community with high functional redundancy inhabits the cold, oxic subseafloor aquifer.</title>
        <authorList>
            <person name="Tully B.J."/>
            <person name="Wheat C.G."/>
            <person name="Glazer B.T."/>
            <person name="Huber J.A."/>
        </authorList>
    </citation>
    <scope>NUCLEOTIDE SEQUENCE [LARGE SCALE GENOMIC DNA]</scope>
</reference>
<comment type="caution">
    <text evidence="1">The sequence shown here is derived from an EMBL/GenBank/DDBJ whole genome shotgun (WGS) entry which is preliminary data.</text>
</comment>
<dbReference type="Proteomes" id="UP000228987">
    <property type="component" value="Unassembled WGS sequence"/>
</dbReference>
<organism evidence="1 2">
    <name type="scientific">SAR86 cluster bacterium</name>
    <dbReference type="NCBI Taxonomy" id="2030880"/>
    <lineage>
        <taxon>Bacteria</taxon>
        <taxon>Pseudomonadati</taxon>
        <taxon>Pseudomonadota</taxon>
        <taxon>Gammaproteobacteria</taxon>
        <taxon>SAR86 cluster</taxon>
    </lineage>
</organism>
<sequence>MRKSSENSKDEKKILNANAKALESGASDQEQTVTMCIISQANLQAIHDWLNSDSMLMPQNQVRYQLRLINSAKLIEVGLKE</sequence>
<dbReference type="AlphaFoldDB" id="A0A2A5C6Q9"/>
<dbReference type="EMBL" id="NVWI01000018">
    <property type="protein sequence ID" value="PCJ39141.1"/>
    <property type="molecule type" value="Genomic_DNA"/>
</dbReference>
<name>A0A2A5C6Q9_9GAMM</name>
<accession>A0A2A5C6Q9</accession>
<proteinExistence type="predicted"/>
<evidence type="ECO:0000313" key="1">
    <source>
        <dbReference type="EMBL" id="PCJ39141.1"/>
    </source>
</evidence>
<protein>
    <submittedName>
        <fullName evidence="1">Uncharacterized protein</fullName>
    </submittedName>
</protein>